<keyword evidence="1" id="KW-0479">Metal-binding</keyword>
<dbReference type="Gramene" id="C.cajan_40256.t">
    <property type="protein sequence ID" value="C.cajan_40256.t"/>
    <property type="gene ID" value="C.cajan_40256"/>
</dbReference>
<dbReference type="InterPro" id="IPR037278">
    <property type="entry name" value="ARFGAP/RecO"/>
</dbReference>
<reference evidence="3" key="1">
    <citation type="journal article" date="2012" name="Nat. Biotechnol.">
        <title>Draft genome sequence of pigeonpea (Cajanus cajan), an orphan legume crop of resource-poor farmers.</title>
        <authorList>
            <person name="Varshney R.K."/>
            <person name="Chen W."/>
            <person name="Li Y."/>
            <person name="Bharti A.K."/>
            <person name="Saxena R.K."/>
            <person name="Schlueter J.A."/>
            <person name="Donoghue M.T."/>
            <person name="Azam S."/>
            <person name="Fan G."/>
            <person name="Whaley A.M."/>
            <person name="Farmer A.D."/>
            <person name="Sheridan J."/>
            <person name="Iwata A."/>
            <person name="Tuteja R."/>
            <person name="Penmetsa R.V."/>
            <person name="Wu W."/>
            <person name="Upadhyaya H.D."/>
            <person name="Yang S.P."/>
            <person name="Shah T."/>
            <person name="Saxena K.B."/>
            <person name="Michael T."/>
            <person name="McCombie W.R."/>
            <person name="Yang B."/>
            <person name="Zhang G."/>
            <person name="Yang H."/>
            <person name="Wang J."/>
            <person name="Spillane C."/>
            <person name="Cook D.R."/>
            <person name="May G.D."/>
            <person name="Xu X."/>
            <person name="Jackson S.A."/>
        </authorList>
    </citation>
    <scope>NUCLEOTIDE SEQUENCE [LARGE SCALE GENOMIC DNA]</scope>
</reference>
<dbReference type="Pfam" id="PF01412">
    <property type="entry name" value="ArfGap"/>
    <property type="match status" value="1"/>
</dbReference>
<evidence type="ECO:0000313" key="3">
    <source>
        <dbReference type="EMBL" id="KYP35385.1"/>
    </source>
</evidence>
<dbReference type="SMART" id="SM00105">
    <property type="entry name" value="ArfGap"/>
    <property type="match status" value="1"/>
</dbReference>
<dbReference type="GO" id="GO:0008270">
    <property type="term" value="F:zinc ion binding"/>
    <property type="evidence" value="ECO:0007669"/>
    <property type="project" value="UniProtKB-KW"/>
</dbReference>
<name>A0A151QYU0_CAJCA</name>
<keyword evidence="4" id="KW-1185">Reference proteome</keyword>
<dbReference type="AlphaFoldDB" id="A0A151QYU0"/>
<dbReference type="EMBL" id="KQ484390">
    <property type="protein sequence ID" value="KYP35385.1"/>
    <property type="molecule type" value="Genomic_DNA"/>
</dbReference>
<dbReference type="Proteomes" id="UP000075243">
    <property type="component" value="Unassembled WGS sequence"/>
</dbReference>
<evidence type="ECO:0000259" key="2">
    <source>
        <dbReference type="PROSITE" id="PS50115"/>
    </source>
</evidence>
<gene>
    <name evidence="3" type="ORF">KK1_043576</name>
</gene>
<accession>A0A151QYU0</accession>
<evidence type="ECO:0000313" key="4">
    <source>
        <dbReference type="Proteomes" id="UP000075243"/>
    </source>
</evidence>
<protein>
    <submittedName>
        <fullName evidence="3">ADP-ribosylation factor GTPase-activating protein AGD14</fullName>
    </submittedName>
</protein>
<evidence type="ECO:0000256" key="1">
    <source>
        <dbReference type="PROSITE-ProRule" id="PRU00288"/>
    </source>
</evidence>
<dbReference type="PROSITE" id="PS50115">
    <property type="entry name" value="ARFGAP"/>
    <property type="match status" value="1"/>
</dbReference>
<dbReference type="Gene3D" id="1.10.220.150">
    <property type="entry name" value="Arf GTPase activating protein"/>
    <property type="match status" value="1"/>
</dbReference>
<dbReference type="SUPFAM" id="SSF57863">
    <property type="entry name" value="ArfGap/RecO-like zinc finger"/>
    <property type="match status" value="1"/>
</dbReference>
<keyword evidence="1" id="KW-0863">Zinc-finger</keyword>
<dbReference type="InterPro" id="IPR038508">
    <property type="entry name" value="ArfGAP_dom_sf"/>
</dbReference>
<dbReference type="InterPro" id="IPR044820">
    <property type="entry name" value="AGD14-like"/>
</dbReference>
<organism evidence="3 4">
    <name type="scientific">Cajanus cajan</name>
    <name type="common">Pigeon pea</name>
    <name type="synonym">Cajanus indicus</name>
    <dbReference type="NCBI Taxonomy" id="3821"/>
    <lineage>
        <taxon>Eukaryota</taxon>
        <taxon>Viridiplantae</taxon>
        <taxon>Streptophyta</taxon>
        <taxon>Embryophyta</taxon>
        <taxon>Tracheophyta</taxon>
        <taxon>Spermatophyta</taxon>
        <taxon>Magnoliopsida</taxon>
        <taxon>eudicotyledons</taxon>
        <taxon>Gunneridae</taxon>
        <taxon>Pentapetalae</taxon>
        <taxon>rosids</taxon>
        <taxon>fabids</taxon>
        <taxon>Fabales</taxon>
        <taxon>Fabaceae</taxon>
        <taxon>Papilionoideae</taxon>
        <taxon>50 kb inversion clade</taxon>
        <taxon>NPAAA clade</taxon>
        <taxon>indigoferoid/millettioid clade</taxon>
        <taxon>Phaseoleae</taxon>
        <taxon>Cajanus</taxon>
    </lineage>
</organism>
<dbReference type="PANTHER" id="PTHR46085:SF3">
    <property type="entry name" value="ARF GTPASE ACTIVATING PROTEIN"/>
    <property type="match status" value="1"/>
</dbReference>
<keyword evidence="1" id="KW-0862">Zinc</keyword>
<dbReference type="GO" id="GO:0005096">
    <property type="term" value="F:GTPase activator activity"/>
    <property type="evidence" value="ECO:0007669"/>
    <property type="project" value="InterPro"/>
</dbReference>
<feature type="domain" description="Arf-GAP" evidence="2">
    <location>
        <begin position="12"/>
        <end position="75"/>
    </location>
</feature>
<dbReference type="PANTHER" id="PTHR46085">
    <property type="entry name" value="ARFGAP/RECO-RELATED"/>
    <property type="match status" value="1"/>
</dbReference>
<proteinExistence type="predicted"/>
<sequence>MASRLKEDEKNERVIRGLLKLEPNRRCINCNNLGPQYVCTNFWMFVCTNCSGIHQKFTHRVNNTTPYLSLMINKRPKPIVISHRPMISNPTIKDLESRAHSSRLPSGDSPSPPLLQFRSTKKTVGGSSSNFNSLESVLSELSVPASLPAQFSESKYLFQNHLLLLLLELQMLLVSQLFHPSGFVGLN</sequence>
<dbReference type="STRING" id="3821.A0A151QYU0"/>
<dbReference type="InterPro" id="IPR001164">
    <property type="entry name" value="ArfGAP_dom"/>
</dbReference>